<evidence type="ECO:0000256" key="1">
    <source>
        <dbReference type="SAM" id="Coils"/>
    </source>
</evidence>
<dbReference type="AlphaFoldDB" id="A0A1Y2H5J5"/>
<protein>
    <recommendedName>
        <fullName evidence="4">Retrotransposon gag domain-containing protein</fullName>
    </recommendedName>
</protein>
<proteinExistence type="predicted"/>
<sequence>MLLNTHHFTHEPISHNILAHPSKGHSPILDTAYLSDFTPEGLQTLRTTFNFTDPAITLDAVAFVALKSLSDAAKSLAKYHCERNELRAALDVAERDVQHQQQSIDSLNTAVDALKTAALIKDNSSITNAPVHIIDLIVRLLDNQRKLDATDPDTLEDGLAAIHSLIHSHDDLYPHLGKSRSLLLAATQCFSSQLRSWHDNLPIDHVARKSWPELKSHILARFPPGDAQQRAHHKLFECRCDSGADWYRFTIEVQAYAKKAKVDDAVVIGHIKTTPGVVPAELSSLLTGLLGAGKTLEEWLATATALFSESKLLLAPAPLPTPTADPVQVNTIRVNPEDQDPTPNLICRTLADARDRSRAVYKGKLRHHFHEYRKQHNLCMACGYPPGQHAETCPAQRQAGNV</sequence>
<name>A0A1Y2H5J5_9FUNG</name>
<comment type="caution">
    <text evidence="2">The sequence shown here is derived from an EMBL/GenBank/DDBJ whole genome shotgun (WGS) entry which is preliminary data.</text>
</comment>
<keyword evidence="3" id="KW-1185">Reference proteome</keyword>
<feature type="coiled-coil region" evidence="1">
    <location>
        <begin position="76"/>
        <end position="110"/>
    </location>
</feature>
<evidence type="ECO:0000313" key="3">
    <source>
        <dbReference type="Proteomes" id="UP000193411"/>
    </source>
</evidence>
<dbReference type="EMBL" id="MCFL01000124">
    <property type="protein sequence ID" value="ORZ29830.1"/>
    <property type="molecule type" value="Genomic_DNA"/>
</dbReference>
<organism evidence="2 3">
    <name type="scientific">Catenaria anguillulae PL171</name>
    <dbReference type="NCBI Taxonomy" id="765915"/>
    <lineage>
        <taxon>Eukaryota</taxon>
        <taxon>Fungi</taxon>
        <taxon>Fungi incertae sedis</taxon>
        <taxon>Blastocladiomycota</taxon>
        <taxon>Blastocladiomycetes</taxon>
        <taxon>Blastocladiales</taxon>
        <taxon>Catenariaceae</taxon>
        <taxon>Catenaria</taxon>
    </lineage>
</organism>
<keyword evidence="1" id="KW-0175">Coiled coil</keyword>
<evidence type="ECO:0000313" key="2">
    <source>
        <dbReference type="EMBL" id="ORZ29830.1"/>
    </source>
</evidence>
<gene>
    <name evidence="2" type="ORF">BCR44DRAFT_23955</name>
</gene>
<accession>A0A1Y2H5J5</accession>
<reference evidence="2 3" key="1">
    <citation type="submission" date="2016-07" db="EMBL/GenBank/DDBJ databases">
        <title>Pervasive Adenine N6-methylation of Active Genes in Fungi.</title>
        <authorList>
            <consortium name="DOE Joint Genome Institute"/>
            <person name="Mondo S.J."/>
            <person name="Dannebaum R.O."/>
            <person name="Kuo R.C."/>
            <person name="Labutti K."/>
            <person name="Haridas S."/>
            <person name="Kuo A."/>
            <person name="Salamov A."/>
            <person name="Ahrendt S.R."/>
            <person name="Lipzen A."/>
            <person name="Sullivan W."/>
            <person name="Andreopoulos W.B."/>
            <person name="Clum A."/>
            <person name="Lindquist E."/>
            <person name="Daum C."/>
            <person name="Ramamoorthy G.K."/>
            <person name="Gryganskyi A."/>
            <person name="Culley D."/>
            <person name="Magnuson J.K."/>
            <person name="James T.Y."/>
            <person name="O'Malley M.A."/>
            <person name="Stajich J.E."/>
            <person name="Spatafora J.W."/>
            <person name="Visel A."/>
            <person name="Grigoriev I.V."/>
        </authorList>
    </citation>
    <scope>NUCLEOTIDE SEQUENCE [LARGE SCALE GENOMIC DNA]</scope>
    <source>
        <strain evidence="2 3">PL171</strain>
    </source>
</reference>
<evidence type="ECO:0008006" key="4">
    <source>
        <dbReference type="Google" id="ProtNLM"/>
    </source>
</evidence>
<dbReference type="Proteomes" id="UP000193411">
    <property type="component" value="Unassembled WGS sequence"/>
</dbReference>